<reference evidence="2" key="1">
    <citation type="submission" date="2018-04" db="EMBL/GenBank/DDBJ databases">
        <title>WGS assembly of Panicum hallii.</title>
        <authorList>
            <person name="Lovell J."/>
            <person name="Jenkins J."/>
            <person name="Lowry D."/>
            <person name="Mamidi S."/>
            <person name="Sreedasyam A."/>
            <person name="Weng X."/>
            <person name="Barry K."/>
            <person name="Bonette J."/>
            <person name="Campitelli B."/>
            <person name="Daum C."/>
            <person name="Gordon S."/>
            <person name="Gould B."/>
            <person name="Lipzen A."/>
            <person name="Macqueen A."/>
            <person name="Palacio-Mejia J."/>
            <person name="Plott C."/>
            <person name="Shakirov E."/>
            <person name="Shu S."/>
            <person name="Yoshinaga Y."/>
            <person name="Zane M."/>
            <person name="Rokhsar D."/>
            <person name="Grimwood J."/>
            <person name="Schmutz J."/>
            <person name="Juenger T."/>
        </authorList>
    </citation>
    <scope>NUCLEOTIDE SEQUENCE [LARGE SCALE GENOMIC DNA]</scope>
    <source>
        <strain evidence="2">FIL2</strain>
    </source>
</reference>
<name>A0A2S3IL27_9POAL</name>
<gene>
    <name evidence="2" type="ORF">PAHAL_9G201200</name>
</gene>
<dbReference type="Gramene" id="PAN46645">
    <property type="protein sequence ID" value="PAN46645"/>
    <property type="gene ID" value="PAHAL_9G201200"/>
</dbReference>
<evidence type="ECO:0000256" key="1">
    <source>
        <dbReference type="SAM" id="MobiDB-lite"/>
    </source>
</evidence>
<feature type="region of interest" description="Disordered" evidence="1">
    <location>
        <begin position="62"/>
        <end position="84"/>
    </location>
</feature>
<dbReference type="AlphaFoldDB" id="A0A2S3IL27"/>
<accession>A0A2S3IL27</accession>
<organism evidence="2">
    <name type="scientific">Panicum hallii</name>
    <dbReference type="NCBI Taxonomy" id="206008"/>
    <lineage>
        <taxon>Eukaryota</taxon>
        <taxon>Viridiplantae</taxon>
        <taxon>Streptophyta</taxon>
        <taxon>Embryophyta</taxon>
        <taxon>Tracheophyta</taxon>
        <taxon>Spermatophyta</taxon>
        <taxon>Magnoliopsida</taxon>
        <taxon>Liliopsida</taxon>
        <taxon>Poales</taxon>
        <taxon>Poaceae</taxon>
        <taxon>PACMAD clade</taxon>
        <taxon>Panicoideae</taxon>
        <taxon>Panicodae</taxon>
        <taxon>Paniceae</taxon>
        <taxon>Panicinae</taxon>
        <taxon>Panicum</taxon>
        <taxon>Panicum sect. Panicum</taxon>
    </lineage>
</organism>
<dbReference type="Proteomes" id="UP000243499">
    <property type="component" value="Chromosome 9"/>
</dbReference>
<sequence length="84" mass="8515">MACNPSGGIKVVWMPRVALGSGPAAALCGPPVPSCVVGCGALAKASASQHLERWAMREAGFTEQRIPPAANGGRITGRCTTGPR</sequence>
<dbReference type="AntiFam" id="ANF00038">
    <property type="entry name" value="Overlaps SRP RNA, same strand"/>
</dbReference>
<protein>
    <submittedName>
        <fullName evidence="2">Uncharacterized protein</fullName>
    </submittedName>
</protein>
<dbReference type="EMBL" id="CM008054">
    <property type="protein sequence ID" value="PAN46645.1"/>
    <property type="molecule type" value="Genomic_DNA"/>
</dbReference>
<evidence type="ECO:0000313" key="2">
    <source>
        <dbReference type="EMBL" id="PAN46645.1"/>
    </source>
</evidence>
<proteinExistence type="predicted"/>